<dbReference type="InterPro" id="IPR010785">
    <property type="entry name" value="AcMNPV_AC18"/>
</dbReference>
<keyword evidence="2" id="KW-1185">Reference proteome</keyword>
<protein>
    <submittedName>
        <fullName evidence="1">Uncharacterized protein</fullName>
    </submittedName>
</protein>
<proteinExistence type="predicted"/>
<organism evidence="1 2">
    <name type="scientific">Dione juno nucleopolyhedrovirus</name>
    <dbReference type="NCBI Taxonomy" id="2594175"/>
    <lineage>
        <taxon>Viruses</taxon>
        <taxon>Viruses incertae sedis</taxon>
        <taxon>Naldaviricetes</taxon>
        <taxon>Lefavirales</taxon>
        <taxon>Baculoviridae</taxon>
        <taxon>Alphabaculovirus</taxon>
        <taxon>Alphabaculovirus dijunonis</taxon>
    </lineage>
</organism>
<sequence>MNRVADKIHSGTLPYITTSDMEDCLRNRIAAKAGATFFKQCFEAVVATDKSGLFVLSGGAAAACHVNENGGVLKCLDLEYYNATQRWLDHARLQRALQTCVQNVYENLANVTDNVRVQDDLTVLKAFQNGAFVFCGPVQLRLLPHVDTVCTVYNGEFDLMRFALQVETWSTHGVDEYTDQKRLLDRGPVVFNVYIVNIKIMKNSSLIKRCIRPLPIFGCDYHVLTLPLERVLVDQIMCLIKDIFTDRPNFKVARRKARICHLFAQLPQAAYDECVNGHAEMDASRRRNESVIDFCRKTLNIYGPALGCRKLLYAYFKTNAFTNQLPDYVAHRVNYPHRDCERKWKEFIYFLL</sequence>
<dbReference type="Proteomes" id="UP000831804">
    <property type="component" value="Segment"/>
</dbReference>
<name>A0AAE6LC83_9ABAC</name>
<dbReference type="Pfam" id="PF07134">
    <property type="entry name" value="AcMNPV_Orf18"/>
    <property type="match status" value="1"/>
</dbReference>
<evidence type="ECO:0000313" key="1">
    <source>
        <dbReference type="EMBL" id="QDL56998.1"/>
    </source>
</evidence>
<gene>
    <name evidence="1" type="ORF">DijuNPV-ORF-139</name>
</gene>
<dbReference type="EMBL" id="MK558262">
    <property type="protein sequence ID" value="QDL56998.1"/>
    <property type="molecule type" value="Genomic_DNA"/>
</dbReference>
<evidence type="ECO:0000313" key="2">
    <source>
        <dbReference type="Proteomes" id="UP000831804"/>
    </source>
</evidence>
<accession>A0AAE6LC83</accession>
<reference evidence="1" key="1">
    <citation type="journal article" date="2019" name="Viruses">
        <title>A Nymphalid-Infecting Group I Alphabaculovirus Isolated from the Major Passion Fruit Caterpillar Pest Dione juno juno (Lepidoptera: Nymphalidae).</title>
        <authorList>
            <person name="Ribeiro B.M."/>
            <person name="Dos Santos E.R."/>
            <person name="Trentin L.B."/>
            <person name="da Silva L.A."/>
            <person name="de Melo F.L."/>
            <person name="Kitajima E.W."/>
            <person name="Ardisson-Araujo D.M.P."/>
        </authorList>
    </citation>
    <scope>NUCLEOTIDE SEQUENCE</scope>
    <source>
        <strain evidence="1">Araguari-MG</strain>
    </source>
</reference>